<proteinExistence type="predicted"/>
<dbReference type="GeneID" id="70187242"/>
<evidence type="ECO:0000313" key="2">
    <source>
        <dbReference type="EMBL" id="KAH7009124.1"/>
    </source>
</evidence>
<reference evidence="2" key="1">
    <citation type="journal article" date="2021" name="Nat. Commun.">
        <title>Genetic determinants of endophytism in the Arabidopsis root mycobiome.</title>
        <authorList>
            <person name="Mesny F."/>
            <person name="Miyauchi S."/>
            <person name="Thiergart T."/>
            <person name="Pickel B."/>
            <person name="Atanasova L."/>
            <person name="Karlsson M."/>
            <person name="Huettel B."/>
            <person name="Barry K.W."/>
            <person name="Haridas S."/>
            <person name="Chen C."/>
            <person name="Bauer D."/>
            <person name="Andreopoulos W."/>
            <person name="Pangilinan J."/>
            <person name="LaButti K."/>
            <person name="Riley R."/>
            <person name="Lipzen A."/>
            <person name="Clum A."/>
            <person name="Drula E."/>
            <person name="Henrissat B."/>
            <person name="Kohler A."/>
            <person name="Grigoriev I.V."/>
            <person name="Martin F.M."/>
            <person name="Hacquard S."/>
        </authorList>
    </citation>
    <scope>NUCLEOTIDE SEQUENCE</scope>
    <source>
        <strain evidence="2">MPI-CAGE-CH-0230</strain>
    </source>
</reference>
<keyword evidence="3" id="KW-1185">Reference proteome</keyword>
<comment type="caution">
    <text evidence="2">The sequence shown here is derived from an EMBL/GenBank/DDBJ whole genome shotgun (WGS) entry which is preliminary data.</text>
</comment>
<evidence type="ECO:0000256" key="1">
    <source>
        <dbReference type="SAM" id="MobiDB-lite"/>
    </source>
</evidence>
<name>A0A9P9BH12_9PEZI</name>
<feature type="region of interest" description="Disordered" evidence="1">
    <location>
        <begin position="170"/>
        <end position="192"/>
    </location>
</feature>
<gene>
    <name evidence="2" type="ORF">B0I36DRAFT_356847</name>
</gene>
<organism evidence="2 3">
    <name type="scientific">Microdochium trichocladiopsis</name>
    <dbReference type="NCBI Taxonomy" id="1682393"/>
    <lineage>
        <taxon>Eukaryota</taxon>
        <taxon>Fungi</taxon>
        <taxon>Dikarya</taxon>
        <taxon>Ascomycota</taxon>
        <taxon>Pezizomycotina</taxon>
        <taxon>Sordariomycetes</taxon>
        <taxon>Xylariomycetidae</taxon>
        <taxon>Xylariales</taxon>
        <taxon>Microdochiaceae</taxon>
        <taxon>Microdochium</taxon>
    </lineage>
</organism>
<evidence type="ECO:0000313" key="3">
    <source>
        <dbReference type="Proteomes" id="UP000756346"/>
    </source>
</evidence>
<dbReference type="RefSeq" id="XP_046003822.1">
    <property type="nucleotide sequence ID" value="XM_046157696.1"/>
</dbReference>
<protein>
    <submittedName>
        <fullName evidence="2">Uncharacterized protein</fullName>
    </submittedName>
</protein>
<dbReference type="EMBL" id="JAGTJQ010000020">
    <property type="protein sequence ID" value="KAH7009124.1"/>
    <property type="molecule type" value="Genomic_DNA"/>
</dbReference>
<dbReference type="OrthoDB" id="3886018at2759"/>
<dbReference type="AlphaFoldDB" id="A0A9P9BH12"/>
<sequence>MLSTTLSTISQTITSLPADATLETLTGGFTDGTIITTTTYGSNESIAVPVIVPAGGSPLIGFLIRNCFDVDVPTNLPIDQTQIPDTSPTSTSSCQGHPLATYYSVVCSTTAGISTSKPSPSCSTYSYSTTVGCDVPTVSTTTTYVPAQTQPVLCGPETCGESCVSARAGLAKRQPPLRDSEPPSTEWAGPQNYNGDMNKFMRGEVAKALLDPGTYVPHGFGEGGIWTTSNWITFKNEVRALTVQGLYGCTSIVAVSTRGAWASHIWENPSFKDDSRFEIDAIEDIRFGKNVKNLHEIGLYQLRDNVFLQPEENLFDDVADPHIYIMTPIQRYRVMEGEQQVWSNDEETRGHPLAFPDKVARIISELRSIFNETTPIIVKPYSPMTKAPDILREIDGSPILDVYGREQPDRGDIGFNTHRGKLLVQYQPASKRCHIEGTGSPQAQWRIWFENQATQSVIIRRISELWTDRGGSNKRSSVRPHEQRV</sequence>
<dbReference type="Proteomes" id="UP000756346">
    <property type="component" value="Unassembled WGS sequence"/>
</dbReference>
<accession>A0A9P9BH12</accession>